<reference evidence="1 2" key="1">
    <citation type="submission" date="2015-04" db="EMBL/GenBank/DDBJ databases">
        <authorList>
            <person name="Syromyatnikov M.Y."/>
            <person name="Popov V.N."/>
        </authorList>
    </citation>
    <scope>NUCLEOTIDE SEQUENCE [LARGE SCALE GENOMIC DNA]</scope>
</reference>
<proteinExistence type="predicted"/>
<gene>
    <name evidence="1" type="ORF">CLUMA_CG006395</name>
</gene>
<accession>A0A1J1HXL2</accession>
<dbReference type="AlphaFoldDB" id="A0A1J1HXL2"/>
<protein>
    <submittedName>
        <fullName evidence="1">CLUMA_CG006395, isoform A</fullName>
    </submittedName>
</protein>
<organism evidence="1 2">
    <name type="scientific">Clunio marinus</name>
    <dbReference type="NCBI Taxonomy" id="568069"/>
    <lineage>
        <taxon>Eukaryota</taxon>
        <taxon>Metazoa</taxon>
        <taxon>Ecdysozoa</taxon>
        <taxon>Arthropoda</taxon>
        <taxon>Hexapoda</taxon>
        <taxon>Insecta</taxon>
        <taxon>Pterygota</taxon>
        <taxon>Neoptera</taxon>
        <taxon>Endopterygota</taxon>
        <taxon>Diptera</taxon>
        <taxon>Nematocera</taxon>
        <taxon>Chironomoidea</taxon>
        <taxon>Chironomidae</taxon>
        <taxon>Clunio</taxon>
    </lineage>
</organism>
<dbReference type="Proteomes" id="UP000183832">
    <property type="component" value="Unassembled WGS sequence"/>
</dbReference>
<sequence>MPVLCCDYNNDNDEEKIDVKNWKFGETQQISVIKTEKTYRSFRYVDVKICGNFYLSFIFLSV</sequence>
<dbReference type="EMBL" id="CVRI01000035">
    <property type="protein sequence ID" value="CRK92816.1"/>
    <property type="molecule type" value="Genomic_DNA"/>
</dbReference>
<name>A0A1J1HXL2_9DIPT</name>
<evidence type="ECO:0000313" key="2">
    <source>
        <dbReference type="Proteomes" id="UP000183832"/>
    </source>
</evidence>
<evidence type="ECO:0000313" key="1">
    <source>
        <dbReference type="EMBL" id="CRK92816.1"/>
    </source>
</evidence>
<keyword evidence="2" id="KW-1185">Reference proteome</keyword>